<evidence type="ECO:0000313" key="3">
    <source>
        <dbReference type="Proteomes" id="UP000837932"/>
    </source>
</evidence>
<keyword evidence="3" id="KW-1185">Reference proteome</keyword>
<keyword evidence="1" id="KW-0472">Membrane</keyword>
<proteinExistence type="predicted"/>
<evidence type="ECO:0008006" key="4">
    <source>
        <dbReference type="Google" id="ProtNLM"/>
    </source>
</evidence>
<reference evidence="2" key="1">
    <citation type="submission" date="2021-12" db="EMBL/GenBank/DDBJ databases">
        <authorList>
            <person name="Rodrigo-Torres L."/>
            <person name="Arahal R. D."/>
            <person name="Lucena T."/>
        </authorList>
    </citation>
    <scope>NUCLEOTIDE SEQUENCE</scope>
    <source>
        <strain evidence="2">CECT 8858</strain>
    </source>
</reference>
<dbReference type="RefSeq" id="WP_238808211.1">
    <property type="nucleotide sequence ID" value="NZ_CAKLPY010000003.1"/>
</dbReference>
<accession>A0ABM9ATZ3</accession>
<keyword evidence="1" id="KW-0812">Transmembrane</keyword>
<feature type="transmembrane region" description="Helical" evidence="1">
    <location>
        <begin position="107"/>
        <end position="131"/>
    </location>
</feature>
<dbReference type="EMBL" id="CAKLPY010000003">
    <property type="protein sequence ID" value="CAH0997483.1"/>
    <property type="molecule type" value="Genomic_DNA"/>
</dbReference>
<evidence type="ECO:0000313" key="2">
    <source>
        <dbReference type="EMBL" id="CAH0997483.1"/>
    </source>
</evidence>
<keyword evidence="1" id="KW-1133">Transmembrane helix</keyword>
<feature type="transmembrane region" description="Helical" evidence="1">
    <location>
        <begin position="12"/>
        <end position="30"/>
    </location>
</feature>
<dbReference type="Proteomes" id="UP000837932">
    <property type="component" value="Unassembled WGS sequence"/>
</dbReference>
<feature type="transmembrane region" description="Helical" evidence="1">
    <location>
        <begin position="138"/>
        <end position="155"/>
    </location>
</feature>
<feature type="transmembrane region" description="Helical" evidence="1">
    <location>
        <begin position="85"/>
        <end position="101"/>
    </location>
</feature>
<feature type="transmembrane region" description="Helical" evidence="1">
    <location>
        <begin position="161"/>
        <end position="181"/>
    </location>
</feature>
<sequence length="208" mass="22886">MNTRLANFLSAVLHPLLMPTLLFVLLFFLAPAPLGAEALNVLFKLAIIGFVFIYTFALPAYIIYSLKRWGIISSLKLENLKDRRLPYLITAVIYTALGYFLYSKNSMLFPCGFVLWSISAVIFCVGIISLWWQISAHAAGIGGMIGALAGILVQFGETNLFYPFLLLIILAGYLIAARLALNAHTPTQVGAGFVLGFSLSLSAIFFFF</sequence>
<name>A0ABM9ATZ3_9BACT</name>
<feature type="transmembrane region" description="Helical" evidence="1">
    <location>
        <begin position="42"/>
        <end position="64"/>
    </location>
</feature>
<organism evidence="2 3">
    <name type="scientific">Emticicia aquatica</name>
    <dbReference type="NCBI Taxonomy" id="1681835"/>
    <lineage>
        <taxon>Bacteria</taxon>
        <taxon>Pseudomonadati</taxon>
        <taxon>Bacteroidota</taxon>
        <taxon>Cytophagia</taxon>
        <taxon>Cytophagales</taxon>
        <taxon>Leadbetterellaceae</taxon>
        <taxon>Emticicia</taxon>
    </lineage>
</organism>
<gene>
    <name evidence="2" type="ORF">EMA8858_03616</name>
</gene>
<protein>
    <recommendedName>
        <fullName evidence="4">PAP2 superfamily protein</fullName>
    </recommendedName>
</protein>
<evidence type="ECO:0000256" key="1">
    <source>
        <dbReference type="SAM" id="Phobius"/>
    </source>
</evidence>
<feature type="transmembrane region" description="Helical" evidence="1">
    <location>
        <begin position="188"/>
        <end position="207"/>
    </location>
</feature>
<comment type="caution">
    <text evidence="2">The sequence shown here is derived from an EMBL/GenBank/DDBJ whole genome shotgun (WGS) entry which is preliminary data.</text>
</comment>